<comment type="caution">
    <text evidence="2">The sequence shown here is derived from an EMBL/GenBank/DDBJ whole genome shotgun (WGS) entry which is preliminary data.</text>
</comment>
<evidence type="ECO:0000313" key="3">
    <source>
        <dbReference type="Proteomes" id="UP001165080"/>
    </source>
</evidence>
<keyword evidence="3" id="KW-1185">Reference proteome</keyword>
<dbReference type="GO" id="GO:0005737">
    <property type="term" value="C:cytoplasm"/>
    <property type="evidence" value="ECO:0007669"/>
    <property type="project" value="TreeGrafter"/>
</dbReference>
<dbReference type="InterPro" id="IPR027413">
    <property type="entry name" value="GROEL-like_equatorial_sf"/>
</dbReference>
<dbReference type="GO" id="GO:0051082">
    <property type="term" value="F:unfolded protein binding"/>
    <property type="evidence" value="ECO:0007669"/>
    <property type="project" value="InterPro"/>
</dbReference>
<protein>
    <submittedName>
        <fullName evidence="2">Uncharacterized protein</fullName>
    </submittedName>
</protein>
<dbReference type="GO" id="GO:0005524">
    <property type="term" value="F:ATP binding"/>
    <property type="evidence" value="ECO:0007669"/>
    <property type="project" value="InterPro"/>
</dbReference>
<dbReference type="GO" id="GO:0006457">
    <property type="term" value="P:protein folding"/>
    <property type="evidence" value="ECO:0007669"/>
    <property type="project" value="InterPro"/>
</dbReference>
<dbReference type="GO" id="GO:0005634">
    <property type="term" value="C:nucleus"/>
    <property type="evidence" value="ECO:0007669"/>
    <property type="project" value="TreeGrafter"/>
</dbReference>
<feature type="compositionally biased region" description="Basic residues" evidence="1">
    <location>
        <begin position="15"/>
        <end position="31"/>
    </location>
</feature>
<dbReference type="Pfam" id="PF00118">
    <property type="entry name" value="Cpn60_TCP1"/>
    <property type="match status" value="1"/>
</dbReference>
<dbReference type="GO" id="GO:0060271">
    <property type="term" value="P:cilium assembly"/>
    <property type="evidence" value="ECO:0007669"/>
    <property type="project" value="InterPro"/>
</dbReference>
<dbReference type="PANTHER" id="PTHR46787:SF1">
    <property type="entry name" value="MOLECULAR CHAPERONE MKKS"/>
    <property type="match status" value="1"/>
</dbReference>
<sequence length="536" mass="56280">MAGQVPRNIHAAGRDRRRVSWQGGRKPRRLKALQAAPHTPASVLTSISGPLLQGVRPAHQLGQLLAAGTAQAQHAQYGDGGLACLYLAARMVRAVLGASPSRHEIYESCSVLQALGDRMYAFLSSGICKSAGSADATALCVPCESLQHYLALCRGVLFPKLACLLDAAEIERTAAVTVEAFISTLPDEHAGLQSAAASHSVTFQTFRGEDARDSCVLPGILLPAADMTPESLGVLLEMAARQSSANSAAACDCADGQALDGGILLIREGLDVRGNQHDAQNTSAPGCRTIQADQLPGEAPGDPEVQELVRIMTALDRLLERSGGPHIVACQKGVHPVVHDFLVSKGVASFQRLGASRIALLAKITACAPIESLFECPGVLPCGHARVRAEVKVLYGHEVVHLQPSETAVSSVPVTVMLSCPMDAVAEHVRLAAESSLRLLRATIEQGAAATAGVGAIELALVKDIEAWSIVLPTRSARQAAVIDSVTGALSQLGKRVANNGIDRHAYILDSLPCKMACLQRAVSTALQLLKLDKTS</sequence>
<evidence type="ECO:0000313" key="2">
    <source>
        <dbReference type="EMBL" id="GLC51205.1"/>
    </source>
</evidence>
<dbReference type="Proteomes" id="UP001165080">
    <property type="component" value="Unassembled WGS sequence"/>
</dbReference>
<dbReference type="InterPro" id="IPR027409">
    <property type="entry name" value="GroEL-like_apical_dom_sf"/>
</dbReference>
<dbReference type="AlphaFoldDB" id="A0A9W6BG77"/>
<evidence type="ECO:0000256" key="1">
    <source>
        <dbReference type="SAM" id="MobiDB-lite"/>
    </source>
</evidence>
<dbReference type="SUPFAM" id="SSF48592">
    <property type="entry name" value="GroEL equatorial domain-like"/>
    <property type="match status" value="1"/>
</dbReference>
<dbReference type="PANTHER" id="PTHR46787">
    <property type="entry name" value="SYNDROMES PUTATIVE CHAPERONIN-RELATED"/>
    <property type="match status" value="1"/>
</dbReference>
<accession>A0A9W6BG77</accession>
<reference evidence="2 3" key="1">
    <citation type="journal article" date="2023" name="Commun. Biol.">
        <title>Reorganization of the ancestral sex-determining regions during the evolution of trioecy in Pleodorina starrii.</title>
        <authorList>
            <person name="Takahashi K."/>
            <person name="Suzuki S."/>
            <person name="Kawai-Toyooka H."/>
            <person name="Yamamoto K."/>
            <person name="Hamaji T."/>
            <person name="Ootsuki R."/>
            <person name="Yamaguchi H."/>
            <person name="Kawachi M."/>
            <person name="Higashiyama T."/>
            <person name="Nozaki H."/>
        </authorList>
    </citation>
    <scope>NUCLEOTIDE SEQUENCE [LARGE SCALE GENOMIC DNA]</scope>
    <source>
        <strain evidence="2 3">NIES-4479</strain>
    </source>
</reference>
<gene>
    <name evidence="2" type="primary">PLEST007223</name>
    <name evidence="2" type="ORF">PLESTB_000477100</name>
</gene>
<dbReference type="GO" id="GO:0032502">
    <property type="term" value="P:developmental process"/>
    <property type="evidence" value="ECO:0007669"/>
    <property type="project" value="TreeGrafter"/>
</dbReference>
<name>A0A9W6BG77_9CHLO</name>
<dbReference type="Gene3D" id="3.50.7.10">
    <property type="entry name" value="GroEL"/>
    <property type="match status" value="1"/>
</dbReference>
<dbReference type="SUPFAM" id="SSF52029">
    <property type="entry name" value="GroEL apical domain-like"/>
    <property type="match status" value="1"/>
</dbReference>
<dbReference type="Gene3D" id="1.10.560.10">
    <property type="entry name" value="GroEL-like equatorial domain"/>
    <property type="match status" value="1"/>
</dbReference>
<dbReference type="InterPro" id="IPR002423">
    <property type="entry name" value="Cpn60/GroEL/TCP-1"/>
</dbReference>
<dbReference type="GO" id="GO:0051131">
    <property type="term" value="P:chaperone-mediated protein complex assembly"/>
    <property type="evidence" value="ECO:0007669"/>
    <property type="project" value="TreeGrafter"/>
</dbReference>
<organism evidence="2 3">
    <name type="scientific">Pleodorina starrii</name>
    <dbReference type="NCBI Taxonomy" id="330485"/>
    <lineage>
        <taxon>Eukaryota</taxon>
        <taxon>Viridiplantae</taxon>
        <taxon>Chlorophyta</taxon>
        <taxon>core chlorophytes</taxon>
        <taxon>Chlorophyceae</taxon>
        <taxon>CS clade</taxon>
        <taxon>Chlamydomonadales</taxon>
        <taxon>Volvocaceae</taxon>
        <taxon>Pleodorina</taxon>
    </lineage>
</organism>
<proteinExistence type="predicted"/>
<dbReference type="InterPro" id="IPR028790">
    <property type="entry name" value="MKKS"/>
</dbReference>
<feature type="region of interest" description="Disordered" evidence="1">
    <location>
        <begin position="1"/>
        <end position="32"/>
    </location>
</feature>
<dbReference type="EMBL" id="BRXU01000004">
    <property type="protein sequence ID" value="GLC51205.1"/>
    <property type="molecule type" value="Genomic_DNA"/>
</dbReference>